<evidence type="ECO:0000313" key="2">
    <source>
        <dbReference type="Proteomes" id="UP000805649"/>
    </source>
</evidence>
<comment type="caution">
    <text evidence="1">The sequence shown here is derived from an EMBL/GenBank/DDBJ whole genome shotgun (WGS) entry which is preliminary data.</text>
</comment>
<accession>A0ACC3YJX8</accession>
<sequence length="451" mass="51772">MARFTDLPMEMVMDICDFLRLRGITVIEAFAETSNDEEVGQLLQQGWDDVLSLSLTCRKYQCLEKCLHHTISLHGKDFFHKSIRFLQLLAVRPEIAERVTKIYIRLERVAGVPNHIDKYDAAFIRQQAENATIPWSEDDWLDHAKDICDRRILTIASLVLGKLKNLEQLGLGLPSQPDSTPFQEEDEYAGDFPVVNSSTQYLALRPATHFLVSDNIEHEFLSMIKVHPSYMFLCGTLTIPFHNIFIHPHPTMFKNVTHLTLVELECGPNDPSSVLHIIESCAPLILFKYIPDDGWLFDDGYDFEDMLHPLHLLRGLQSKHAHSLRTLCINCSWHYLDGMLRPDSFAAFVNLEYLWVDLDSIVYTDGHEMADPSSFGPLSTLPQSIKCLCITDYDTRVNAASTSFPMKASTYIEEFAVDEHVWNDIFQDWILNANFDVLMDTVESSIRWEPR</sequence>
<dbReference type="EMBL" id="VUJX02000009">
    <property type="protein sequence ID" value="KAL0932200.1"/>
    <property type="molecule type" value="Genomic_DNA"/>
</dbReference>
<gene>
    <name evidence="1" type="ORF">CTRU02_213153</name>
</gene>
<evidence type="ECO:0000313" key="1">
    <source>
        <dbReference type="EMBL" id="KAL0932200.1"/>
    </source>
</evidence>
<reference evidence="1 2" key="1">
    <citation type="journal article" date="2020" name="Phytopathology">
        <title>Genome Sequence Resources of Colletotrichum truncatum, C. plurivorum, C. musicola, and C. sojae: Four Species Pathogenic to Soybean (Glycine max).</title>
        <authorList>
            <person name="Rogerio F."/>
            <person name="Boufleur T.R."/>
            <person name="Ciampi-Guillardi M."/>
            <person name="Sukno S.A."/>
            <person name="Thon M.R."/>
            <person name="Massola Junior N.S."/>
            <person name="Baroncelli R."/>
        </authorList>
    </citation>
    <scope>NUCLEOTIDE SEQUENCE [LARGE SCALE GENOMIC DNA]</scope>
    <source>
        <strain evidence="1 2">CMES1059</strain>
    </source>
</reference>
<dbReference type="Proteomes" id="UP000805649">
    <property type="component" value="Unassembled WGS sequence"/>
</dbReference>
<protein>
    <submittedName>
        <fullName evidence="1">Uncharacterized protein</fullName>
    </submittedName>
</protein>
<name>A0ACC3YJX8_COLTU</name>
<proteinExistence type="predicted"/>
<keyword evidence="2" id="KW-1185">Reference proteome</keyword>
<organism evidence="1 2">
    <name type="scientific">Colletotrichum truncatum</name>
    <name type="common">Anthracnose fungus</name>
    <name type="synonym">Colletotrichum capsici</name>
    <dbReference type="NCBI Taxonomy" id="5467"/>
    <lineage>
        <taxon>Eukaryota</taxon>
        <taxon>Fungi</taxon>
        <taxon>Dikarya</taxon>
        <taxon>Ascomycota</taxon>
        <taxon>Pezizomycotina</taxon>
        <taxon>Sordariomycetes</taxon>
        <taxon>Hypocreomycetidae</taxon>
        <taxon>Glomerellales</taxon>
        <taxon>Glomerellaceae</taxon>
        <taxon>Colletotrichum</taxon>
        <taxon>Colletotrichum truncatum species complex</taxon>
    </lineage>
</organism>